<accession>A0A540W9C5</accession>
<keyword evidence="11" id="KW-0106">Calcium</keyword>
<dbReference type="Gene3D" id="1.10.390.20">
    <property type="match status" value="1"/>
</dbReference>
<evidence type="ECO:0000256" key="15">
    <source>
        <dbReference type="PIRSR" id="PIRSR602169-1"/>
    </source>
</evidence>
<evidence type="ECO:0000256" key="4">
    <source>
        <dbReference type="ARBA" id="ARBA00012653"/>
    </source>
</evidence>
<dbReference type="GO" id="GO:0005975">
    <property type="term" value="P:carbohydrate metabolic process"/>
    <property type="evidence" value="ECO:0007669"/>
    <property type="project" value="UniProtKB-ARBA"/>
</dbReference>
<evidence type="ECO:0000256" key="14">
    <source>
        <dbReference type="ARBA" id="ARBA00023145"/>
    </source>
</evidence>
<dbReference type="GO" id="GO:0004222">
    <property type="term" value="F:metalloendopeptidase activity"/>
    <property type="evidence" value="ECO:0007669"/>
    <property type="project" value="UniProtKB-EC"/>
</dbReference>
<dbReference type="Pfam" id="PF08453">
    <property type="entry name" value="Peptidase_M9_N"/>
    <property type="match status" value="1"/>
</dbReference>
<evidence type="ECO:0000256" key="13">
    <source>
        <dbReference type="ARBA" id="ARBA00023049"/>
    </source>
</evidence>
<reference evidence="19 20" key="1">
    <citation type="submission" date="2019-06" db="EMBL/GenBank/DDBJ databases">
        <title>Description of Kitasatospora acidophila sp. nov. isolated from pine grove soil, and reclassification of Streptomyces novaecaesareae to Kitasatospora novaeceasareae comb. nov.</title>
        <authorList>
            <person name="Kim M.J."/>
        </authorList>
    </citation>
    <scope>NUCLEOTIDE SEQUENCE [LARGE SCALE GENOMIC DNA]</scope>
    <source>
        <strain evidence="19 20">MMS16-CNU292</strain>
    </source>
</reference>
<dbReference type="InterPro" id="IPR035986">
    <property type="entry name" value="PKD_dom_sf"/>
</dbReference>
<evidence type="ECO:0000256" key="12">
    <source>
        <dbReference type="ARBA" id="ARBA00023026"/>
    </source>
</evidence>
<evidence type="ECO:0000256" key="7">
    <source>
        <dbReference type="ARBA" id="ARBA00022723"/>
    </source>
</evidence>
<keyword evidence="20" id="KW-1185">Reference proteome</keyword>
<evidence type="ECO:0000256" key="17">
    <source>
        <dbReference type="SAM" id="SignalP"/>
    </source>
</evidence>
<protein>
    <recommendedName>
        <fullName evidence="4">microbial collagenase</fullName>
        <ecNumber evidence="4">3.4.24.3</ecNumber>
    </recommendedName>
</protein>
<organism evidence="19 20">
    <name type="scientific">Kitasatospora acidiphila</name>
    <dbReference type="NCBI Taxonomy" id="2567942"/>
    <lineage>
        <taxon>Bacteria</taxon>
        <taxon>Bacillati</taxon>
        <taxon>Actinomycetota</taxon>
        <taxon>Actinomycetes</taxon>
        <taxon>Kitasatosporales</taxon>
        <taxon>Streptomycetaceae</taxon>
        <taxon>Kitasatospora</taxon>
    </lineage>
</organism>
<evidence type="ECO:0000313" key="20">
    <source>
        <dbReference type="Proteomes" id="UP000319103"/>
    </source>
</evidence>
<dbReference type="GO" id="GO:0008270">
    <property type="term" value="F:zinc ion binding"/>
    <property type="evidence" value="ECO:0007669"/>
    <property type="project" value="InterPro"/>
</dbReference>
<evidence type="ECO:0000256" key="8">
    <source>
        <dbReference type="ARBA" id="ARBA00022729"/>
    </source>
</evidence>
<evidence type="ECO:0000256" key="16">
    <source>
        <dbReference type="SAM" id="MobiDB-lite"/>
    </source>
</evidence>
<evidence type="ECO:0000313" key="19">
    <source>
        <dbReference type="EMBL" id="TQF05615.1"/>
    </source>
</evidence>
<keyword evidence="12" id="KW-0843">Virulence</keyword>
<feature type="region of interest" description="Disordered" evidence="16">
    <location>
        <begin position="31"/>
        <end position="70"/>
    </location>
</feature>
<evidence type="ECO:0000259" key="18">
    <source>
        <dbReference type="PROSITE" id="PS50093"/>
    </source>
</evidence>
<dbReference type="Pfam" id="PF01752">
    <property type="entry name" value="Peptidase_M9"/>
    <property type="match status" value="1"/>
</dbReference>
<dbReference type="PANTHER" id="PTHR13062">
    <property type="entry name" value="COLLAGENASE"/>
    <property type="match status" value="1"/>
</dbReference>
<dbReference type="EC" id="3.4.24.3" evidence="4"/>
<dbReference type="InterPro" id="IPR013661">
    <property type="entry name" value="Peptidase_M9_N_dom"/>
</dbReference>
<sequence length="837" mass="88015">MLRRPTLRSLAATLAATTLLGLGTGTALAAPPGSAPPTAASGVAAVPAQGHARPPAAYAPTGVSDAGTDRDAVQTGRLTPAQLPPARPALPHQTAAHAAHLAAAQSCTPADFSGRTGAALAAYLESSTTDCVNTLFALTGKDAHGVFQESQAIPVAQALKTVAAAYEGDDSSGIQQLVLYLRAAYYVQFYDAADVGPYDDKLTAPVTAAMDAFFANPHSRDVTGANGAILGETVTLTDSANLHQHYLDVYQRLYTAYSSSWDAVSGMDTAVYNANSALWRAANNPAFVTAITGDHGLVNTLNAFVRGHTGMLGGDNTFMVAGAGQDLAAYVQFPALRPTVQPLMLGVLHTARMTGPTAALWVAVAQQSVDFDAANCAAYGTCNLPDRLKAAVLTASHTCTPTITVAAQALDATQLAAVCDSLAKQVPWFQNLVRAGGPIPGQTITGETMVVFASRQDYQIYGPAIYNIDTDNGGITETGDPSQPGNSAFSVMYQVPYATDFTANIWNLNHEFTHYLDAVDNTRGDFTAETAVPDVWWIEGIAEYTSYTYRGVADTEALADAPQHTYALSTLFQNTYGNSDTTRTYPWGYLAVRYMWERHLDVMYAMLGHFRTGDYTGGYNVYNSLGTKYDADFASWLDGLAGSGSGSPTAAFGTSIDRMSVAFTDKSTETGNGRITGWSWTFGDGSTASVQNPTHSYAKPGSYTATLTVTDSNGHTATTTAQVAVSSTTACTGADQRLLDRNCYRANQSAAAGGEDYLYIYLPAGTTQLTVSTTGGSGTAYLYYSPSGWATKTHHSVASTHPGTAQSLTVTNTTAGYRYITLYGATAFNGVTVSAGY</sequence>
<dbReference type="PROSITE" id="PS50093">
    <property type="entry name" value="PKD"/>
    <property type="match status" value="1"/>
</dbReference>
<dbReference type="AlphaFoldDB" id="A0A540W9C5"/>
<keyword evidence="9" id="KW-0378">Hydrolase</keyword>
<keyword evidence="6" id="KW-0645">Protease</keyword>
<feature type="compositionally biased region" description="Low complexity" evidence="16">
    <location>
        <begin position="31"/>
        <end position="48"/>
    </location>
</feature>
<evidence type="ECO:0000256" key="2">
    <source>
        <dbReference type="ARBA" id="ARBA00001947"/>
    </source>
</evidence>
<dbReference type="OrthoDB" id="9802683at2"/>
<dbReference type="GO" id="GO:0005576">
    <property type="term" value="C:extracellular region"/>
    <property type="evidence" value="ECO:0007669"/>
    <property type="project" value="UniProtKB-SubCell"/>
</dbReference>
<keyword evidence="14" id="KW-0865">Zymogen</keyword>
<dbReference type="PANTHER" id="PTHR13062:SF9">
    <property type="entry name" value="MICROBIAL COLLAGENASE"/>
    <property type="match status" value="1"/>
</dbReference>
<dbReference type="RefSeq" id="WP_141636087.1">
    <property type="nucleotide sequence ID" value="NZ_VIGB01000003.1"/>
</dbReference>
<evidence type="ECO:0000256" key="5">
    <source>
        <dbReference type="ARBA" id="ARBA00022525"/>
    </source>
</evidence>
<dbReference type="PRINTS" id="PR00931">
    <property type="entry name" value="MICOLLPTASE"/>
</dbReference>
<keyword evidence="5" id="KW-0964">Secreted</keyword>
<dbReference type="InterPro" id="IPR022409">
    <property type="entry name" value="PKD/Chitinase_dom"/>
</dbReference>
<dbReference type="SMART" id="SM00089">
    <property type="entry name" value="PKD"/>
    <property type="match status" value="1"/>
</dbReference>
<keyword evidence="7" id="KW-0479">Metal-binding</keyword>
<dbReference type="InterPro" id="IPR013783">
    <property type="entry name" value="Ig-like_fold"/>
</dbReference>
<evidence type="ECO:0000256" key="10">
    <source>
        <dbReference type="ARBA" id="ARBA00022833"/>
    </source>
</evidence>
<evidence type="ECO:0000256" key="3">
    <source>
        <dbReference type="ARBA" id="ARBA00004613"/>
    </source>
</evidence>
<keyword evidence="13" id="KW-0482">Metalloprotease</keyword>
<keyword evidence="8 17" id="KW-0732">Signal</keyword>
<name>A0A540W9C5_9ACTN</name>
<dbReference type="InterPro" id="IPR002169">
    <property type="entry name" value="Peptidase_M9A/M9B"/>
</dbReference>
<dbReference type="Gene3D" id="2.60.120.380">
    <property type="match status" value="1"/>
</dbReference>
<dbReference type="Pfam" id="PF18911">
    <property type="entry name" value="PKD_4"/>
    <property type="match status" value="1"/>
</dbReference>
<comment type="caution">
    <text evidence="19">The sequence shown here is derived from an EMBL/GenBank/DDBJ whole genome shotgun (WGS) entry which is preliminary data.</text>
</comment>
<evidence type="ECO:0000256" key="6">
    <source>
        <dbReference type="ARBA" id="ARBA00022670"/>
    </source>
</evidence>
<dbReference type="CDD" id="cd00146">
    <property type="entry name" value="PKD"/>
    <property type="match status" value="1"/>
</dbReference>
<feature type="active site" evidence="15">
    <location>
        <position position="511"/>
    </location>
</feature>
<feature type="domain" description="PKD" evidence="18">
    <location>
        <begin position="648"/>
        <end position="732"/>
    </location>
</feature>
<evidence type="ECO:0000256" key="1">
    <source>
        <dbReference type="ARBA" id="ARBA00000424"/>
    </source>
</evidence>
<dbReference type="InterPro" id="IPR000601">
    <property type="entry name" value="PKD_dom"/>
</dbReference>
<comment type="catalytic activity">
    <reaction evidence="1">
        <text>Digestion of native collagen in the triple helical region at Xaa-|-Gly bonds. With synthetic peptides, a preference is shown for Gly at P3 and P1', Pro and Ala at P2 and P2', and hydroxyproline, Ala or Arg at P3'.</text>
        <dbReference type="EC" id="3.4.24.3"/>
    </reaction>
</comment>
<comment type="subcellular location">
    <subcellularLocation>
        <location evidence="3">Secreted</location>
    </subcellularLocation>
</comment>
<keyword evidence="10" id="KW-0862">Zinc</keyword>
<comment type="cofactor">
    <cofactor evidence="2">
        <name>Zn(2+)</name>
        <dbReference type="ChEBI" id="CHEBI:29105"/>
    </cofactor>
</comment>
<dbReference type="SUPFAM" id="SSF49299">
    <property type="entry name" value="PKD domain"/>
    <property type="match status" value="1"/>
</dbReference>
<feature type="signal peptide" evidence="17">
    <location>
        <begin position="1"/>
        <end position="29"/>
    </location>
</feature>
<evidence type="ECO:0000256" key="9">
    <source>
        <dbReference type="ARBA" id="ARBA00022801"/>
    </source>
</evidence>
<feature type="chain" id="PRO_5022191808" description="microbial collagenase" evidence="17">
    <location>
        <begin position="30"/>
        <end position="837"/>
    </location>
</feature>
<dbReference type="Gene3D" id="2.60.40.10">
    <property type="entry name" value="Immunoglobulins"/>
    <property type="match status" value="1"/>
</dbReference>
<dbReference type="Proteomes" id="UP000319103">
    <property type="component" value="Unassembled WGS sequence"/>
</dbReference>
<gene>
    <name evidence="19" type="ORF">E6W39_29525</name>
</gene>
<evidence type="ECO:0000256" key="11">
    <source>
        <dbReference type="ARBA" id="ARBA00022837"/>
    </source>
</evidence>
<dbReference type="Gene3D" id="3.40.30.160">
    <property type="entry name" value="Collagenase ColT, N-terminal domain"/>
    <property type="match status" value="1"/>
</dbReference>
<proteinExistence type="predicted"/>
<dbReference type="GO" id="GO:0006508">
    <property type="term" value="P:proteolysis"/>
    <property type="evidence" value="ECO:0007669"/>
    <property type="project" value="UniProtKB-KW"/>
</dbReference>
<dbReference type="EMBL" id="VIGB01000003">
    <property type="protein sequence ID" value="TQF05615.1"/>
    <property type="molecule type" value="Genomic_DNA"/>
</dbReference>